<organism evidence="6 7">
    <name type="scientific">Drechslerella dactyloides</name>
    <name type="common">Nematode-trapping fungus</name>
    <name type="synonym">Arthrobotrys dactyloides</name>
    <dbReference type="NCBI Taxonomy" id="74499"/>
    <lineage>
        <taxon>Eukaryota</taxon>
        <taxon>Fungi</taxon>
        <taxon>Dikarya</taxon>
        <taxon>Ascomycota</taxon>
        <taxon>Pezizomycotina</taxon>
        <taxon>Orbiliomycetes</taxon>
        <taxon>Orbiliales</taxon>
        <taxon>Orbiliaceae</taxon>
        <taxon>Drechslerella</taxon>
    </lineage>
</organism>
<dbReference type="HAMAP" id="MF_01341">
    <property type="entry name" value="Ribosomal_uL15"/>
    <property type="match status" value="1"/>
</dbReference>
<dbReference type="GO" id="GO:0005762">
    <property type="term" value="C:mitochondrial large ribosomal subunit"/>
    <property type="evidence" value="ECO:0007669"/>
    <property type="project" value="TreeGrafter"/>
</dbReference>
<evidence type="ECO:0000313" key="6">
    <source>
        <dbReference type="EMBL" id="KAJ6261971.1"/>
    </source>
</evidence>
<keyword evidence="2 6" id="KW-0689">Ribosomal protein</keyword>
<accession>A0AAD6NJP7</accession>
<sequence>MHILSCFVAGDRVGDMSCKFERHLRNTATFHPPFVHPLISNHDVNRPRPLVSSTGRRPQTAIMIPSAIALRALRQTLRQLNLTPIPNPSLSVRAAATFILPIQQARHASILGNLRDIPTQHTNKRRVGRGASGRGKTSGRGHKGQGQRGGHRPKKGFEGGQTPQSITNPIRGKGIKNPLMKHYTVLNLCTVQSWIDQGRLDPTKPITLKELYDSRAVHGIKDGVKLLAKDADTLKVPIDIIVNKASRAAIQKIEEKGGKIETRFYTREGIRFITRPHLFPDGHRLARPTSREDIEYYRDSAHRGFLASTVLPGESPSLYWYKKHVKPVDPKEKEKALEERKKRTPEEIEAAKRKKEIRKAQAHNRIF</sequence>
<evidence type="ECO:0000256" key="1">
    <source>
        <dbReference type="ARBA" id="ARBA00007320"/>
    </source>
</evidence>
<reference evidence="6" key="1">
    <citation type="submission" date="2023-01" db="EMBL/GenBank/DDBJ databases">
        <title>The chitinases involved in constricting ring structure development in the nematode-trapping fungus Drechslerella dactyloides.</title>
        <authorList>
            <person name="Wang R."/>
            <person name="Zhang L."/>
            <person name="Tang P."/>
            <person name="Li S."/>
            <person name="Liang L."/>
        </authorList>
    </citation>
    <scope>NUCLEOTIDE SEQUENCE</scope>
    <source>
        <strain evidence="6">YMF1.00031</strain>
    </source>
</reference>
<dbReference type="PANTHER" id="PTHR12934">
    <property type="entry name" value="50S RIBOSOMAL PROTEIN L15"/>
    <property type="match status" value="1"/>
</dbReference>
<dbReference type="InterPro" id="IPR005749">
    <property type="entry name" value="Ribosomal_uL15_bac-type"/>
</dbReference>
<evidence type="ECO:0000313" key="7">
    <source>
        <dbReference type="Proteomes" id="UP001221413"/>
    </source>
</evidence>
<dbReference type="GO" id="GO:0006412">
    <property type="term" value="P:translation"/>
    <property type="evidence" value="ECO:0007669"/>
    <property type="project" value="InterPro"/>
</dbReference>
<keyword evidence="7" id="KW-1185">Reference proteome</keyword>
<dbReference type="Pfam" id="PF00828">
    <property type="entry name" value="Ribosomal_L27A"/>
    <property type="match status" value="1"/>
</dbReference>
<dbReference type="PANTHER" id="PTHR12934:SF11">
    <property type="entry name" value="LARGE RIBOSOMAL SUBUNIT PROTEIN UL15M"/>
    <property type="match status" value="1"/>
</dbReference>
<dbReference type="NCBIfam" id="TIGR01071">
    <property type="entry name" value="rplO_bact"/>
    <property type="match status" value="1"/>
</dbReference>
<feature type="domain" description="Large ribosomal subunit protein uL15/eL18" evidence="5">
    <location>
        <begin position="185"/>
        <end position="261"/>
    </location>
</feature>
<proteinExistence type="inferred from homology"/>
<dbReference type="InterPro" id="IPR030878">
    <property type="entry name" value="Ribosomal_uL15"/>
</dbReference>
<name>A0AAD6NJP7_DREDA</name>
<dbReference type="Gene3D" id="3.100.10.10">
    <property type="match status" value="1"/>
</dbReference>
<evidence type="ECO:0000259" key="5">
    <source>
        <dbReference type="Pfam" id="PF00828"/>
    </source>
</evidence>
<protein>
    <submittedName>
        <fullName evidence="6">54S ribosomal protein L10</fullName>
    </submittedName>
</protein>
<dbReference type="EMBL" id="JAQGDS010000003">
    <property type="protein sequence ID" value="KAJ6261971.1"/>
    <property type="molecule type" value="Genomic_DNA"/>
</dbReference>
<comment type="caution">
    <text evidence="6">The sequence shown here is derived from an EMBL/GenBank/DDBJ whole genome shotgun (WGS) entry which is preliminary data.</text>
</comment>
<comment type="similarity">
    <text evidence="1">Belongs to the universal ribosomal protein uL15 family.</text>
</comment>
<dbReference type="Proteomes" id="UP001221413">
    <property type="component" value="Unassembled WGS sequence"/>
</dbReference>
<dbReference type="GO" id="GO:0003735">
    <property type="term" value="F:structural constituent of ribosome"/>
    <property type="evidence" value="ECO:0007669"/>
    <property type="project" value="InterPro"/>
</dbReference>
<dbReference type="SUPFAM" id="SSF52080">
    <property type="entry name" value="Ribosomal proteins L15p and L18e"/>
    <property type="match status" value="1"/>
</dbReference>
<dbReference type="AlphaFoldDB" id="A0AAD6NJP7"/>
<dbReference type="InterPro" id="IPR021131">
    <property type="entry name" value="Ribosomal_uL15/eL18"/>
</dbReference>
<feature type="region of interest" description="Disordered" evidence="4">
    <location>
        <begin position="113"/>
        <end position="173"/>
    </location>
</feature>
<keyword evidence="3" id="KW-0687">Ribonucleoprotein</keyword>
<dbReference type="InterPro" id="IPR036227">
    <property type="entry name" value="Ribosomal_uL15/eL18_sf"/>
</dbReference>
<evidence type="ECO:0000256" key="4">
    <source>
        <dbReference type="SAM" id="MobiDB-lite"/>
    </source>
</evidence>
<evidence type="ECO:0000256" key="3">
    <source>
        <dbReference type="ARBA" id="ARBA00023274"/>
    </source>
</evidence>
<feature type="region of interest" description="Disordered" evidence="4">
    <location>
        <begin position="328"/>
        <end position="353"/>
    </location>
</feature>
<evidence type="ECO:0000256" key="2">
    <source>
        <dbReference type="ARBA" id="ARBA00022980"/>
    </source>
</evidence>
<feature type="compositionally biased region" description="Basic and acidic residues" evidence="4">
    <location>
        <begin position="328"/>
        <end position="351"/>
    </location>
</feature>
<feature type="compositionally biased region" description="Basic residues" evidence="4">
    <location>
        <begin position="137"/>
        <end position="154"/>
    </location>
</feature>
<gene>
    <name evidence="6" type="ORF">Dda_2772</name>
</gene>